<reference evidence="1 2" key="1">
    <citation type="submission" date="2020-04" db="EMBL/GenBank/DDBJ databases">
        <title>Vibrio sp. SM6, a novel species isolated from seawater.</title>
        <authorList>
            <person name="Wang X."/>
        </authorList>
    </citation>
    <scope>NUCLEOTIDE SEQUENCE [LARGE SCALE GENOMIC DNA]</scope>
    <source>
        <strain evidence="1 2">SM6</strain>
    </source>
</reference>
<comment type="caution">
    <text evidence="1">The sequence shown here is derived from an EMBL/GenBank/DDBJ whole genome shotgun (WGS) entry which is preliminary data.</text>
</comment>
<dbReference type="Gene3D" id="3.20.20.450">
    <property type="entry name" value="EAL domain"/>
    <property type="match status" value="1"/>
</dbReference>
<name>A0A7X8TSC5_9VIBR</name>
<accession>A0A7X8TSC5</accession>
<sequence length="261" mass="29781">MLLAQRHGLRALVRKYAQSDEDKALYEALSHNDVQHVAQAIRQTKSGEVEFQHLTLRCGERSEQSVHQLELSTEFKYALDLFSLYLALRYCRFQLDTYHPELVNKVVLPLNIDALTWAPGNRVLQQMIRADAEAFAYIIPSLILGEAPEASAANANVIATLRAYVETLCYDIHLPFQAMTFLQSHQPDMLKISLSIDDQTQRAALLPLMRFLRSHPLPWIAGRVTSQKELNQYSALGSSYYFGYFSDLPTSISFRSFETYT</sequence>
<dbReference type="AlphaFoldDB" id="A0A7X8TSC5"/>
<dbReference type="EMBL" id="JABAIK010000011">
    <property type="protein sequence ID" value="NLS13712.1"/>
    <property type="molecule type" value="Genomic_DNA"/>
</dbReference>
<proteinExistence type="predicted"/>
<dbReference type="SUPFAM" id="SSF141868">
    <property type="entry name" value="EAL domain-like"/>
    <property type="match status" value="1"/>
</dbReference>
<dbReference type="Proteomes" id="UP000535589">
    <property type="component" value="Unassembled WGS sequence"/>
</dbReference>
<keyword evidence="2" id="KW-1185">Reference proteome</keyword>
<protein>
    <submittedName>
        <fullName evidence="1">Diguanylate phosphodiesterase</fullName>
    </submittedName>
</protein>
<dbReference type="InterPro" id="IPR035919">
    <property type="entry name" value="EAL_sf"/>
</dbReference>
<evidence type="ECO:0000313" key="1">
    <source>
        <dbReference type="EMBL" id="NLS13712.1"/>
    </source>
</evidence>
<evidence type="ECO:0000313" key="2">
    <source>
        <dbReference type="Proteomes" id="UP000535589"/>
    </source>
</evidence>
<organism evidence="1 2">
    <name type="scientific">Vibrio agarilyticus</name>
    <dbReference type="NCBI Taxonomy" id="2726741"/>
    <lineage>
        <taxon>Bacteria</taxon>
        <taxon>Pseudomonadati</taxon>
        <taxon>Pseudomonadota</taxon>
        <taxon>Gammaproteobacteria</taxon>
        <taxon>Vibrionales</taxon>
        <taxon>Vibrionaceae</taxon>
        <taxon>Vibrio</taxon>
    </lineage>
</organism>
<gene>
    <name evidence="1" type="ORF">HGP28_12495</name>
</gene>